<dbReference type="OrthoDB" id="6190762at2"/>
<dbReference type="InterPro" id="IPR001736">
    <property type="entry name" value="PLipase_D/transphosphatidylase"/>
</dbReference>
<sequence>MKIITKPAYIDNKLVELMEKYTNYYIATAWASMNSNAASKLLDNEKHITKMVVGTHFYQTHPDFIKTFASHRNVKFILKTDKIFHPKVYLFSDENGNWECLIGSANFTQAALTKNDEIMIHITSNDQGSEKIFTDILETIDSYWEYAEEMTEIEITKYTNIWKKNKTKLDSLRNVYGGYTSKKSMIKSNILSLQWDEYYKKIRGTINEKDYSFSERIEVLQKINNYFTEKQIFSSFTKLQRKQVAGLIDDGSEIKWKWFGSMVGAGVFHSKINNNDPNISNALNCIPLTGPVNEANYNQFIKTFKLAFPTGKCGIGIASRLLAMKRPDYFVCLDGQNRSALCKDFGIPQKIDFETYWEQIIARIIDSVWWSSSCPEDSRKEEEKQAWNGRVAMIDAIFYQHKE</sequence>
<dbReference type="EMBL" id="FMBA01000002">
    <property type="protein sequence ID" value="SCB76594.1"/>
    <property type="molecule type" value="Genomic_DNA"/>
</dbReference>
<organism evidence="2 3">
    <name type="scientific">Gilliamella intestini</name>
    <dbReference type="NCBI Taxonomy" id="1798183"/>
    <lineage>
        <taxon>Bacteria</taxon>
        <taxon>Pseudomonadati</taxon>
        <taxon>Pseudomonadota</taxon>
        <taxon>Gammaproteobacteria</taxon>
        <taxon>Orbales</taxon>
        <taxon>Orbaceae</taxon>
        <taxon>Gilliamella</taxon>
    </lineage>
</organism>
<evidence type="ECO:0000259" key="1">
    <source>
        <dbReference type="PROSITE" id="PS50035"/>
    </source>
</evidence>
<dbReference type="GO" id="GO:0006793">
    <property type="term" value="P:phosphorus metabolic process"/>
    <property type="evidence" value="ECO:0007669"/>
    <property type="project" value="UniProtKB-ARBA"/>
</dbReference>
<accession>A0A1C3Z2F2</accession>
<dbReference type="GO" id="GO:0003824">
    <property type="term" value="F:catalytic activity"/>
    <property type="evidence" value="ECO:0007669"/>
    <property type="project" value="InterPro"/>
</dbReference>
<dbReference type="PROSITE" id="PS50035">
    <property type="entry name" value="PLD"/>
    <property type="match status" value="1"/>
</dbReference>
<dbReference type="InterPro" id="IPR019065">
    <property type="entry name" value="RE_NgoFVII_N"/>
</dbReference>
<keyword evidence="3" id="KW-1185">Reference proteome</keyword>
<dbReference type="CDD" id="cd09117">
    <property type="entry name" value="PLDc_Bfil_DEXD_like"/>
    <property type="match status" value="1"/>
</dbReference>
<evidence type="ECO:0000313" key="2">
    <source>
        <dbReference type="EMBL" id="SCB76594.1"/>
    </source>
</evidence>
<dbReference type="Proteomes" id="UP000199698">
    <property type="component" value="Unassembled WGS sequence"/>
</dbReference>
<dbReference type="RefSeq" id="WP_091119559.1">
    <property type="nucleotide sequence ID" value="NZ_FMBA01000002.1"/>
</dbReference>
<proteinExistence type="predicted"/>
<feature type="domain" description="PLD phosphodiesterase" evidence="1">
    <location>
        <begin position="80"/>
        <end position="111"/>
    </location>
</feature>
<dbReference type="SUPFAM" id="SSF56024">
    <property type="entry name" value="Phospholipase D/nuclease"/>
    <property type="match status" value="1"/>
</dbReference>
<reference evidence="3" key="1">
    <citation type="submission" date="2016-08" db="EMBL/GenBank/DDBJ databases">
        <authorList>
            <person name="Varghese N."/>
            <person name="Submissions Spin"/>
        </authorList>
    </citation>
    <scope>NUCLEOTIDE SEQUENCE [LARGE SCALE GENOMIC DNA]</scope>
    <source>
        <strain evidence="3">R-53144</strain>
    </source>
</reference>
<gene>
    <name evidence="2" type="ORF">GA0061080_1002100</name>
</gene>
<dbReference type="AlphaFoldDB" id="A0A1C3Z2F2"/>
<dbReference type="Pfam" id="PF09565">
    <property type="entry name" value="RE_NgoFVII"/>
    <property type="match status" value="1"/>
</dbReference>
<dbReference type="Gene3D" id="3.30.870.10">
    <property type="entry name" value="Endonuclease Chain A"/>
    <property type="match status" value="1"/>
</dbReference>
<protein>
    <submittedName>
        <fullName evidence="2">HKD family nuclease</fullName>
    </submittedName>
</protein>
<evidence type="ECO:0000313" key="3">
    <source>
        <dbReference type="Proteomes" id="UP000199698"/>
    </source>
</evidence>
<dbReference type="STRING" id="1798183.GA0061080_1002100"/>
<name>A0A1C3Z2F2_9GAMM</name>